<dbReference type="InterPro" id="IPR000700">
    <property type="entry name" value="PAS-assoc_C"/>
</dbReference>
<dbReference type="Gene3D" id="1.10.10.60">
    <property type="entry name" value="Homeodomain-like"/>
    <property type="match status" value="1"/>
</dbReference>
<evidence type="ECO:0000259" key="6">
    <source>
        <dbReference type="PROSITE" id="PS50045"/>
    </source>
</evidence>
<feature type="domain" description="PAC" evidence="8">
    <location>
        <begin position="73"/>
        <end position="125"/>
    </location>
</feature>
<evidence type="ECO:0000256" key="1">
    <source>
        <dbReference type="ARBA" id="ARBA00022741"/>
    </source>
</evidence>
<dbReference type="Pfam" id="PF25601">
    <property type="entry name" value="AAA_lid_14"/>
    <property type="match status" value="1"/>
</dbReference>
<reference evidence="9 10" key="1">
    <citation type="submission" date="2017-09" db="EMBL/GenBank/DDBJ databases">
        <title>Large-scale bioinformatics analysis of Bacillus genomes uncovers conserved roles of natural products in bacterial physiology.</title>
        <authorList>
            <consortium name="Agbiome Team Llc"/>
            <person name="Bleich R.M."/>
            <person name="Grubbs K.J."/>
            <person name="Santa Maria K.C."/>
            <person name="Allen S.E."/>
            <person name="Farag S."/>
            <person name="Shank E.A."/>
            <person name="Bowers A."/>
        </authorList>
    </citation>
    <scope>NUCLEOTIDE SEQUENCE [LARGE SCALE GENOMIC DNA]</scope>
    <source>
        <strain evidence="9 10">AFS083043</strain>
    </source>
</reference>
<dbReference type="GO" id="GO:0005524">
    <property type="term" value="F:ATP binding"/>
    <property type="evidence" value="ECO:0007669"/>
    <property type="project" value="UniProtKB-KW"/>
</dbReference>
<organism evidence="9 10">
    <name type="scientific">Bacillus cereus</name>
    <dbReference type="NCBI Taxonomy" id="1396"/>
    <lineage>
        <taxon>Bacteria</taxon>
        <taxon>Bacillati</taxon>
        <taxon>Bacillota</taxon>
        <taxon>Bacilli</taxon>
        <taxon>Bacillales</taxon>
        <taxon>Bacillaceae</taxon>
        <taxon>Bacillus</taxon>
        <taxon>Bacillus cereus group</taxon>
    </lineage>
</organism>
<dbReference type="RefSeq" id="WP_098491769.1">
    <property type="nucleotide sequence ID" value="NZ_NUWN01000065.1"/>
</dbReference>
<proteinExistence type="predicted"/>
<evidence type="ECO:0000256" key="5">
    <source>
        <dbReference type="SAM" id="Coils"/>
    </source>
</evidence>
<name>A0A2B0LXG3_BACCE</name>
<dbReference type="Pfam" id="PF18024">
    <property type="entry name" value="HTH_50"/>
    <property type="match status" value="1"/>
</dbReference>
<dbReference type="PANTHER" id="PTHR32071">
    <property type="entry name" value="TRANSCRIPTIONAL REGULATORY PROTEIN"/>
    <property type="match status" value="1"/>
</dbReference>
<dbReference type="SMART" id="SM00382">
    <property type="entry name" value="AAA"/>
    <property type="match status" value="1"/>
</dbReference>
<protein>
    <recommendedName>
        <fullName evidence="4">HTH-type transcriptional regulatory protein TyrR</fullName>
    </recommendedName>
</protein>
<dbReference type="InterPro" id="IPR009057">
    <property type="entry name" value="Homeodomain-like_sf"/>
</dbReference>
<dbReference type="FunFam" id="3.40.50.300:FF:000006">
    <property type="entry name" value="DNA-binding transcriptional regulator NtrC"/>
    <property type="match status" value="1"/>
</dbReference>
<dbReference type="InterPro" id="IPR025943">
    <property type="entry name" value="Sigma_54_int_dom_ATP-bd_2"/>
</dbReference>
<sequence>MLYTEFISETETILESLMDDLIVTDANGTILKATQFTADRYGIKYENLIGASIYELERTGIITPIVTPLIIQKKEKITVVQLTKTGNKLLVTGIPLFDEEGEVYRVVSYSYDVSDLIEIQKYLDHMQEELERVKEEAQLALREKITSVGLIADDPAMYKAMETIHQVSEVDVNTVLLGESGVGKTVIARYIHDKGPRKYGPFIEVNCAAIPDSLFEAEFFGYEAGSFTGAKKTGKLGYAELAHGGTLFLDEVGELSLDQQVKLLKLIEERQFYRVGGTKLKKADFRLIVATNRDLEELVVNKKFRQDLYFRLFVVPILIPPLCERPKDIINLMYLFLNKFCTQYKRERELDQAVIQILLQQKWKGNVRELMNIIERLVITSYSKLITIENIPDYYKNNLSAEFGVNAPQTLTEILEKVEKQVLLDAKRKYKTTVKIAENLAISQPSVVRKLKKYKIN</sequence>
<dbReference type="AlphaFoldDB" id="A0A2B0LXG3"/>
<evidence type="ECO:0000256" key="4">
    <source>
        <dbReference type="ARBA" id="ARBA00029500"/>
    </source>
</evidence>
<dbReference type="PROSITE" id="PS50113">
    <property type="entry name" value="PAC"/>
    <property type="match status" value="1"/>
</dbReference>
<dbReference type="PROSITE" id="PS00676">
    <property type="entry name" value="SIGMA54_INTERACT_2"/>
    <property type="match status" value="1"/>
</dbReference>
<dbReference type="PROSITE" id="PS50112">
    <property type="entry name" value="PAS"/>
    <property type="match status" value="1"/>
</dbReference>
<dbReference type="Gene3D" id="3.30.450.20">
    <property type="entry name" value="PAS domain"/>
    <property type="match status" value="1"/>
</dbReference>
<dbReference type="PROSITE" id="PS50045">
    <property type="entry name" value="SIGMA54_INTERACT_4"/>
    <property type="match status" value="1"/>
</dbReference>
<comment type="caution">
    <text evidence="9">The sequence shown here is derived from an EMBL/GenBank/DDBJ whole genome shotgun (WGS) entry which is preliminary data.</text>
</comment>
<dbReference type="Gene3D" id="1.10.8.60">
    <property type="match status" value="1"/>
</dbReference>
<dbReference type="InterPro" id="IPR035965">
    <property type="entry name" value="PAS-like_dom_sf"/>
</dbReference>
<keyword evidence="3" id="KW-0067">ATP-binding</keyword>
<dbReference type="InterPro" id="IPR058031">
    <property type="entry name" value="AAA_lid_NorR"/>
</dbReference>
<dbReference type="Gene3D" id="3.40.50.300">
    <property type="entry name" value="P-loop containing nucleotide triphosphate hydrolases"/>
    <property type="match status" value="1"/>
</dbReference>
<dbReference type="Proteomes" id="UP000242656">
    <property type="component" value="Unassembled WGS sequence"/>
</dbReference>
<dbReference type="Pfam" id="PF00158">
    <property type="entry name" value="Sigma54_activat"/>
    <property type="match status" value="1"/>
</dbReference>
<dbReference type="GO" id="GO:0006355">
    <property type="term" value="P:regulation of DNA-templated transcription"/>
    <property type="evidence" value="ECO:0007669"/>
    <property type="project" value="InterPro"/>
</dbReference>
<feature type="domain" description="Sigma-54 factor interaction" evidence="6">
    <location>
        <begin position="150"/>
        <end position="379"/>
    </location>
</feature>
<feature type="domain" description="PAS" evidence="7">
    <location>
        <begin position="6"/>
        <end position="56"/>
    </location>
</feature>
<dbReference type="InterPro" id="IPR002078">
    <property type="entry name" value="Sigma_54_int"/>
</dbReference>
<evidence type="ECO:0000256" key="2">
    <source>
        <dbReference type="ARBA" id="ARBA00022797"/>
    </source>
</evidence>
<accession>A0A2B0LXG3</accession>
<evidence type="ECO:0000259" key="8">
    <source>
        <dbReference type="PROSITE" id="PS50113"/>
    </source>
</evidence>
<keyword evidence="2" id="KW-0058">Aromatic hydrocarbons catabolism</keyword>
<dbReference type="PANTHER" id="PTHR32071:SF57">
    <property type="entry name" value="C4-DICARBOXYLATE TRANSPORT TRANSCRIPTIONAL REGULATORY PROTEIN DCTD"/>
    <property type="match status" value="1"/>
</dbReference>
<evidence type="ECO:0000256" key="3">
    <source>
        <dbReference type="ARBA" id="ARBA00022840"/>
    </source>
</evidence>
<evidence type="ECO:0000259" key="7">
    <source>
        <dbReference type="PROSITE" id="PS50112"/>
    </source>
</evidence>
<evidence type="ECO:0000313" key="9">
    <source>
        <dbReference type="EMBL" id="PFK35384.1"/>
    </source>
</evidence>
<evidence type="ECO:0000313" key="10">
    <source>
        <dbReference type="Proteomes" id="UP000242656"/>
    </source>
</evidence>
<dbReference type="EMBL" id="NUWN01000065">
    <property type="protein sequence ID" value="PFK35384.1"/>
    <property type="molecule type" value="Genomic_DNA"/>
</dbReference>
<feature type="coiled-coil region" evidence="5">
    <location>
        <begin position="116"/>
        <end position="143"/>
    </location>
</feature>
<dbReference type="InterPro" id="IPR000014">
    <property type="entry name" value="PAS"/>
</dbReference>
<keyword evidence="5" id="KW-0175">Coiled coil</keyword>
<gene>
    <name evidence="9" type="ORF">COI93_16875</name>
</gene>
<dbReference type="InterPro" id="IPR030828">
    <property type="entry name" value="HTH_TyrR"/>
</dbReference>
<dbReference type="InterPro" id="IPR003593">
    <property type="entry name" value="AAA+_ATPase"/>
</dbReference>
<dbReference type="SUPFAM" id="SSF55785">
    <property type="entry name" value="PYP-like sensor domain (PAS domain)"/>
    <property type="match status" value="1"/>
</dbReference>
<keyword evidence="1" id="KW-0547">Nucleotide-binding</keyword>
<dbReference type="InterPro" id="IPR027417">
    <property type="entry name" value="P-loop_NTPase"/>
</dbReference>
<dbReference type="SUPFAM" id="SSF52540">
    <property type="entry name" value="P-loop containing nucleoside triphosphate hydrolases"/>
    <property type="match status" value="1"/>
</dbReference>
<dbReference type="CDD" id="cd00009">
    <property type="entry name" value="AAA"/>
    <property type="match status" value="1"/>
</dbReference>
<dbReference type="SUPFAM" id="SSF46689">
    <property type="entry name" value="Homeodomain-like"/>
    <property type="match status" value="1"/>
</dbReference>
<dbReference type="GO" id="GO:0003677">
    <property type="term" value="F:DNA binding"/>
    <property type="evidence" value="ECO:0007669"/>
    <property type="project" value="UniProtKB-KW"/>
</dbReference>